<dbReference type="InterPro" id="IPR039421">
    <property type="entry name" value="Type_1_exporter"/>
</dbReference>
<keyword evidence="5 7" id="KW-1133">Transmembrane helix</keyword>
<keyword evidence="11" id="KW-1185">Reference proteome</keyword>
<dbReference type="InterPro" id="IPR011527">
    <property type="entry name" value="ABC1_TM_dom"/>
</dbReference>
<dbReference type="Gene3D" id="1.20.1560.10">
    <property type="entry name" value="ABC transporter type 1, transmembrane domain"/>
    <property type="match status" value="1"/>
</dbReference>
<evidence type="ECO:0000256" key="6">
    <source>
        <dbReference type="ARBA" id="ARBA00023136"/>
    </source>
</evidence>
<reference evidence="10 11" key="1">
    <citation type="submission" date="2023-07" db="EMBL/GenBank/DDBJ databases">
        <title>Genomic Encyclopedia of Type Strains, Phase IV (KMG-IV): sequencing the most valuable type-strain genomes for metagenomic binning, comparative biology and taxonomic classification.</title>
        <authorList>
            <person name="Goeker M."/>
        </authorList>
    </citation>
    <scope>NUCLEOTIDE SEQUENCE [LARGE SCALE GENOMIC DNA]</scope>
    <source>
        <strain evidence="10 11">T98</strain>
    </source>
</reference>
<dbReference type="PANTHER" id="PTHR43394">
    <property type="entry name" value="ATP-DEPENDENT PERMEASE MDL1, MITOCHONDRIAL"/>
    <property type="match status" value="1"/>
</dbReference>
<dbReference type="SUPFAM" id="SSF90123">
    <property type="entry name" value="ABC transporter transmembrane region"/>
    <property type="match status" value="1"/>
</dbReference>
<keyword evidence="4 10" id="KW-0067">ATP-binding</keyword>
<comment type="subcellular location">
    <subcellularLocation>
        <location evidence="1">Cell membrane</location>
        <topology evidence="1">Multi-pass membrane protein</topology>
    </subcellularLocation>
</comment>
<dbReference type="GO" id="GO:0005524">
    <property type="term" value="F:ATP binding"/>
    <property type="evidence" value="ECO:0007669"/>
    <property type="project" value="UniProtKB-KW"/>
</dbReference>
<dbReference type="InterPro" id="IPR027417">
    <property type="entry name" value="P-loop_NTPase"/>
</dbReference>
<dbReference type="Pfam" id="PF00664">
    <property type="entry name" value="ABC_membrane"/>
    <property type="match status" value="1"/>
</dbReference>
<comment type="caution">
    <text evidence="10">The sequence shown here is derived from an EMBL/GenBank/DDBJ whole genome shotgun (WGS) entry which is preliminary data.</text>
</comment>
<keyword evidence="6 7" id="KW-0472">Membrane</keyword>
<dbReference type="PROSITE" id="PS50929">
    <property type="entry name" value="ABC_TM1F"/>
    <property type="match status" value="1"/>
</dbReference>
<dbReference type="PANTHER" id="PTHR43394:SF1">
    <property type="entry name" value="ATP-BINDING CASSETTE SUB-FAMILY B MEMBER 10, MITOCHONDRIAL"/>
    <property type="match status" value="1"/>
</dbReference>
<organism evidence="10 11">
    <name type="scientific">Paenibacillus forsythiae</name>
    <dbReference type="NCBI Taxonomy" id="365616"/>
    <lineage>
        <taxon>Bacteria</taxon>
        <taxon>Bacillati</taxon>
        <taxon>Bacillota</taxon>
        <taxon>Bacilli</taxon>
        <taxon>Bacillales</taxon>
        <taxon>Paenibacillaceae</taxon>
        <taxon>Paenibacillus</taxon>
    </lineage>
</organism>
<feature type="transmembrane region" description="Helical" evidence="7">
    <location>
        <begin position="56"/>
        <end position="76"/>
    </location>
</feature>
<dbReference type="SUPFAM" id="SSF52540">
    <property type="entry name" value="P-loop containing nucleoside triphosphate hydrolases"/>
    <property type="match status" value="1"/>
</dbReference>
<evidence type="ECO:0000259" key="8">
    <source>
        <dbReference type="PROSITE" id="PS50893"/>
    </source>
</evidence>
<evidence type="ECO:0000256" key="4">
    <source>
        <dbReference type="ARBA" id="ARBA00022840"/>
    </source>
</evidence>
<evidence type="ECO:0000256" key="7">
    <source>
        <dbReference type="SAM" id="Phobius"/>
    </source>
</evidence>
<dbReference type="InterPro" id="IPR003593">
    <property type="entry name" value="AAA+_ATPase"/>
</dbReference>
<dbReference type="PROSITE" id="PS00211">
    <property type="entry name" value="ABC_TRANSPORTER_1"/>
    <property type="match status" value="1"/>
</dbReference>
<feature type="domain" description="ABC transmembrane type-1" evidence="9">
    <location>
        <begin position="20"/>
        <end position="302"/>
    </location>
</feature>
<keyword evidence="3" id="KW-0547">Nucleotide-binding</keyword>
<evidence type="ECO:0000256" key="1">
    <source>
        <dbReference type="ARBA" id="ARBA00004651"/>
    </source>
</evidence>
<evidence type="ECO:0000256" key="2">
    <source>
        <dbReference type="ARBA" id="ARBA00022692"/>
    </source>
</evidence>
<dbReference type="Proteomes" id="UP001248709">
    <property type="component" value="Unassembled WGS sequence"/>
</dbReference>
<dbReference type="EMBL" id="JAUSUY010000007">
    <property type="protein sequence ID" value="MDT3426460.1"/>
    <property type="molecule type" value="Genomic_DNA"/>
</dbReference>
<accession>A0ABU3H6L3</accession>
<feature type="transmembrane region" description="Helical" evidence="7">
    <location>
        <begin position="161"/>
        <end position="177"/>
    </location>
</feature>
<dbReference type="RefSeq" id="WP_025700522.1">
    <property type="nucleotide sequence ID" value="NZ_JAUSUY010000007.1"/>
</dbReference>
<evidence type="ECO:0000256" key="3">
    <source>
        <dbReference type="ARBA" id="ARBA00022741"/>
    </source>
</evidence>
<gene>
    <name evidence="10" type="ORF">J2Z22_001986</name>
</gene>
<dbReference type="CDD" id="cd07346">
    <property type="entry name" value="ABC_6TM_exporters"/>
    <property type="match status" value="1"/>
</dbReference>
<feature type="transmembrane region" description="Helical" evidence="7">
    <location>
        <begin position="138"/>
        <end position="155"/>
    </location>
</feature>
<feature type="transmembrane region" description="Helical" evidence="7">
    <location>
        <begin position="20"/>
        <end position="44"/>
    </location>
</feature>
<dbReference type="Pfam" id="PF00005">
    <property type="entry name" value="ABC_tran"/>
    <property type="match status" value="1"/>
</dbReference>
<evidence type="ECO:0000259" key="9">
    <source>
        <dbReference type="PROSITE" id="PS50929"/>
    </source>
</evidence>
<dbReference type="PROSITE" id="PS50893">
    <property type="entry name" value="ABC_TRANSPORTER_2"/>
    <property type="match status" value="1"/>
</dbReference>
<dbReference type="InterPro" id="IPR003439">
    <property type="entry name" value="ABC_transporter-like_ATP-bd"/>
</dbReference>
<feature type="domain" description="ABC transporter" evidence="8">
    <location>
        <begin position="333"/>
        <end position="570"/>
    </location>
</feature>
<evidence type="ECO:0000313" key="10">
    <source>
        <dbReference type="EMBL" id="MDT3426460.1"/>
    </source>
</evidence>
<dbReference type="InterPro" id="IPR036640">
    <property type="entry name" value="ABC1_TM_sf"/>
</dbReference>
<sequence>MMGKQELKRLYAFMNMRLQLLAVFFILAGTGIGLLIPQVMAYIIDEVIGKQKYEKLSLVITGMVSLTLLLAITEFIQNYLISRLGEATAKEMRSAIHEKSMRIDAQSLNKVGTGNVLTIVNSDVAQINSLITSIASRVLVQVIQLIAILVLIFYLNPRLSLVSLVTLPIYFGAYFLIKKRLYAYATKRQLLNSEITTSFHEDLTGVATIQAFHAQQARQSKLDGLLSALFKNNLALSVANSFLGQAGSLVSGLGNVVVLWAGTRMVINHDIGLGDLIAITSYIGRIYGPILSIASMNQVIVQVSASTQRLFAFLDEPVYADQYVSSTAMEEPIHTISLNRITVLGNHGNEILKNVSLNLLTGKVIAIVGESGSGKSTIAHLIACLQNPDEGQVLFNGRPAMEYEMSSIRKQIGIVTQTPTLFKGSVLDNIQLGTEQPLAEDLSKALADSSSQFVYSLPNGVHTSMSEAGLNFSGGEKQRICLARSLFRDYPILILDESTSSVDASNKRQILNALLQRREIEQTIIMITHTLDDIEEADEIVLVRDGCIAAQGTLPEVIHELPQDSPSFSLRVHQMAGES</sequence>
<keyword evidence="2 7" id="KW-0812">Transmembrane</keyword>
<evidence type="ECO:0000313" key="11">
    <source>
        <dbReference type="Proteomes" id="UP001248709"/>
    </source>
</evidence>
<proteinExistence type="predicted"/>
<evidence type="ECO:0000256" key="5">
    <source>
        <dbReference type="ARBA" id="ARBA00022989"/>
    </source>
</evidence>
<protein>
    <submittedName>
        <fullName evidence="10">ATP-binding cassette subfamily B protein</fullName>
    </submittedName>
</protein>
<dbReference type="InterPro" id="IPR017871">
    <property type="entry name" value="ABC_transporter-like_CS"/>
</dbReference>
<dbReference type="SMART" id="SM00382">
    <property type="entry name" value="AAA"/>
    <property type="match status" value="1"/>
</dbReference>
<dbReference type="Gene3D" id="3.40.50.300">
    <property type="entry name" value="P-loop containing nucleotide triphosphate hydrolases"/>
    <property type="match status" value="1"/>
</dbReference>
<name>A0ABU3H6L3_9BACL</name>